<dbReference type="Proteomes" id="UP001473063">
    <property type="component" value="Unassembled WGS sequence"/>
</dbReference>
<evidence type="ECO:0000313" key="3">
    <source>
        <dbReference type="EMBL" id="MEQ2369655.1"/>
    </source>
</evidence>
<name>A0ABV1BD15_9FIRM</name>
<organism evidence="3 4">
    <name type="scientific">Blautia aquisgranensis</name>
    <dbReference type="NCBI Taxonomy" id="3133153"/>
    <lineage>
        <taxon>Bacteria</taxon>
        <taxon>Bacillati</taxon>
        <taxon>Bacillota</taxon>
        <taxon>Clostridia</taxon>
        <taxon>Lachnospirales</taxon>
        <taxon>Lachnospiraceae</taxon>
        <taxon>Blautia</taxon>
    </lineage>
</organism>
<evidence type="ECO:0000256" key="1">
    <source>
        <dbReference type="SAM" id="MobiDB-lite"/>
    </source>
</evidence>
<comment type="caution">
    <text evidence="3">The sequence shown here is derived from an EMBL/GenBank/DDBJ whole genome shotgun (WGS) entry which is preliminary data.</text>
</comment>
<gene>
    <name evidence="3" type="ORF">WMO28_01630</name>
</gene>
<reference evidence="3 4" key="1">
    <citation type="submission" date="2024-03" db="EMBL/GenBank/DDBJ databases">
        <title>Human intestinal bacterial collection.</title>
        <authorList>
            <person name="Pauvert C."/>
            <person name="Hitch T.C.A."/>
            <person name="Clavel T."/>
        </authorList>
    </citation>
    <scope>NUCLEOTIDE SEQUENCE [LARGE SCALE GENOMIC DNA]</scope>
    <source>
        <strain evidence="3 4">CLA-JM-H16</strain>
    </source>
</reference>
<sequence>MRMELYQWMKNLAFFHVLGTAILHILPDKRYEQYIRLFLGLLLVLLIISPVFAFFGKSSELLDGFQKYYGEEEQERMKNEAEGIQEAFLKEAYKNELVKQVRDVLNDAGITDAEVSSEETAPEKTKTVLIKIKLQRDLTKEQKEAVKDGLKRSCGLEEDQYQIEDPVNGLEGVGNRPAAGNPSSGGGTSGIKKEQ</sequence>
<keyword evidence="2" id="KW-1133">Transmembrane helix</keyword>
<feature type="region of interest" description="Disordered" evidence="1">
    <location>
        <begin position="155"/>
        <end position="195"/>
    </location>
</feature>
<feature type="transmembrane region" description="Helical" evidence="2">
    <location>
        <begin position="37"/>
        <end position="56"/>
    </location>
</feature>
<accession>A0ABV1BD15</accession>
<dbReference type="EMBL" id="JBBMEJ010000001">
    <property type="protein sequence ID" value="MEQ2369655.1"/>
    <property type="molecule type" value="Genomic_DNA"/>
</dbReference>
<keyword evidence="2" id="KW-0472">Membrane</keyword>
<dbReference type="InterPro" id="IPR014245">
    <property type="entry name" value="Spore_III_AF"/>
</dbReference>
<keyword evidence="2" id="KW-0812">Transmembrane</keyword>
<keyword evidence="4" id="KW-1185">Reference proteome</keyword>
<evidence type="ECO:0000313" key="4">
    <source>
        <dbReference type="Proteomes" id="UP001473063"/>
    </source>
</evidence>
<dbReference type="Pfam" id="PF09581">
    <property type="entry name" value="Spore_III_AF"/>
    <property type="match status" value="1"/>
</dbReference>
<evidence type="ECO:0000256" key="2">
    <source>
        <dbReference type="SAM" id="Phobius"/>
    </source>
</evidence>
<protein>
    <submittedName>
        <fullName evidence="3">Stage III sporulation protein AF</fullName>
    </submittedName>
</protein>
<proteinExistence type="predicted"/>
<dbReference type="RefSeq" id="WP_349055854.1">
    <property type="nucleotide sequence ID" value="NZ_JBBMEJ010000001.1"/>
</dbReference>